<dbReference type="Gramene" id="mRNA:HanXRQr2_Chr15g0714521">
    <property type="protein sequence ID" value="CDS:HanXRQr2_Chr15g0714521.1"/>
    <property type="gene ID" value="HanXRQr2_Chr15g0714521"/>
</dbReference>
<evidence type="ECO:0008006" key="3">
    <source>
        <dbReference type="Google" id="ProtNLM"/>
    </source>
</evidence>
<dbReference type="PANTHER" id="PTHR14237">
    <property type="entry name" value="MOLYBDOPTERIN COFACTOR SULFURASE MOSC"/>
    <property type="match status" value="1"/>
</dbReference>
<comment type="caution">
    <text evidence="1">The sequence shown here is derived from an EMBL/GenBank/DDBJ whole genome shotgun (WGS) entry which is preliminary data.</text>
</comment>
<keyword evidence="2" id="KW-1185">Reference proteome</keyword>
<accession>A0A9K3E3H9</accession>
<protein>
    <recommendedName>
        <fullName evidence="3">Pyridoxal phosphate-dependent transferase</fullName>
    </recommendedName>
</protein>
<gene>
    <name evidence="1" type="ORF">HanXRQr2_Chr15g0714521</name>
</gene>
<evidence type="ECO:0000313" key="2">
    <source>
        <dbReference type="Proteomes" id="UP000215914"/>
    </source>
</evidence>
<reference evidence="1" key="2">
    <citation type="submission" date="2020-06" db="EMBL/GenBank/DDBJ databases">
        <title>Helianthus annuus Genome sequencing and assembly Release 2.</title>
        <authorList>
            <person name="Gouzy J."/>
            <person name="Langlade N."/>
            <person name="Munos S."/>
        </authorList>
    </citation>
    <scope>NUCLEOTIDE SEQUENCE</scope>
    <source>
        <tissue evidence="1">Leaves</tissue>
    </source>
</reference>
<organism evidence="1 2">
    <name type="scientific">Helianthus annuus</name>
    <name type="common">Common sunflower</name>
    <dbReference type="NCBI Taxonomy" id="4232"/>
    <lineage>
        <taxon>Eukaryota</taxon>
        <taxon>Viridiplantae</taxon>
        <taxon>Streptophyta</taxon>
        <taxon>Embryophyta</taxon>
        <taxon>Tracheophyta</taxon>
        <taxon>Spermatophyta</taxon>
        <taxon>Magnoliopsida</taxon>
        <taxon>eudicotyledons</taxon>
        <taxon>Gunneridae</taxon>
        <taxon>Pentapetalae</taxon>
        <taxon>asterids</taxon>
        <taxon>campanulids</taxon>
        <taxon>Asterales</taxon>
        <taxon>Asteraceae</taxon>
        <taxon>Asteroideae</taxon>
        <taxon>Heliantheae alliance</taxon>
        <taxon>Heliantheae</taxon>
        <taxon>Helianthus</taxon>
    </lineage>
</organism>
<dbReference type="AlphaFoldDB" id="A0A9K3E3H9"/>
<dbReference type="Proteomes" id="UP000215914">
    <property type="component" value="Unassembled WGS sequence"/>
</dbReference>
<dbReference type="EMBL" id="MNCJ02000330">
    <property type="protein sequence ID" value="KAF5766365.1"/>
    <property type="molecule type" value="Genomic_DNA"/>
</dbReference>
<sequence>MGSRYSYLWMGLAKENGWHVCLNANALGAKDMETLGLSLFQPDFLICSFYKVFEKNPSGFRCLFIKKSTSLVLKNANTNAGLVNIVEASNRPLYLQA</sequence>
<name>A0A9K3E3H9_HELAN</name>
<dbReference type="PANTHER" id="PTHR14237:SF64">
    <property type="entry name" value="MOLYBDENUM COFACTOR SULFURASE-LIKE PROTEIN"/>
    <property type="match status" value="1"/>
</dbReference>
<proteinExistence type="predicted"/>
<evidence type="ECO:0000313" key="1">
    <source>
        <dbReference type="EMBL" id="KAF5766365.1"/>
    </source>
</evidence>
<reference evidence="1" key="1">
    <citation type="journal article" date="2017" name="Nature">
        <title>The sunflower genome provides insights into oil metabolism, flowering and Asterid evolution.</title>
        <authorList>
            <person name="Badouin H."/>
            <person name="Gouzy J."/>
            <person name="Grassa C.J."/>
            <person name="Murat F."/>
            <person name="Staton S.E."/>
            <person name="Cottret L."/>
            <person name="Lelandais-Briere C."/>
            <person name="Owens G.L."/>
            <person name="Carrere S."/>
            <person name="Mayjonade B."/>
            <person name="Legrand L."/>
            <person name="Gill N."/>
            <person name="Kane N.C."/>
            <person name="Bowers J.E."/>
            <person name="Hubner S."/>
            <person name="Bellec A."/>
            <person name="Berard A."/>
            <person name="Berges H."/>
            <person name="Blanchet N."/>
            <person name="Boniface M.C."/>
            <person name="Brunel D."/>
            <person name="Catrice O."/>
            <person name="Chaidir N."/>
            <person name="Claudel C."/>
            <person name="Donnadieu C."/>
            <person name="Faraut T."/>
            <person name="Fievet G."/>
            <person name="Helmstetter N."/>
            <person name="King M."/>
            <person name="Knapp S.J."/>
            <person name="Lai Z."/>
            <person name="Le Paslier M.C."/>
            <person name="Lippi Y."/>
            <person name="Lorenzon L."/>
            <person name="Mandel J.R."/>
            <person name="Marage G."/>
            <person name="Marchand G."/>
            <person name="Marquand E."/>
            <person name="Bret-Mestries E."/>
            <person name="Morien E."/>
            <person name="Nambeesan S."/>
            <person name="Nguyen T."/>
            <person name="Pegot-Espagnet P."/>
            <person name="Pouilly N."/>
            <person name="Raftis F."/>
            <person name="Sallet E."/>
            <person name="Schiex T."/>
            <person name="Thomas J."/>
            <person name="Vandecasteele C."/>
            <person name="Vares D."/>
            <person name="Vear F."/>
            <person name="Vautrin S."/>
            <person name="Crespi M."/>
            <person name="Mangin B."/>
            <person name="Burke J.M."/>
            <person name="Salse J."/>
            <person name="Munos S."/>
            <person name="Vincourt P."/>
            <person name="Rieseberg L.H."/>
            <person name="Langlade N.B."/>
        </authorList>
    </citation>
    <scope>NUCLEOTIDE SEQUENCE</scope>
    <source>
        <tissue evidence="1">Leaves</tissue>
    </source>
</reference>